<comment type="caution">
    <text evidence="3">The sequence shown here is derived from an EMBL/GenBank/DDBJ whole genome shotgun (WGS) entry which is preliminary data.</text>
</comment>
<dbReference type="InterPro" id="IPR056632">
    <property type="entry name" value="DUF7730"/>
</dbReference>
<name>A0A423WSM0_9PEZI</name>
<keyword evidence="4" id="KW-1185">Reference proteome</keyword>
<evidence type="ECO:0000313" key="4">
    <source>
        <dbReference type="Proteomes" id="UP000285146"/>
    </source>
</evidence>
<dbReference type="OrthoDB" id="62952at2759"/>
<dbReference type="PANTHER" id="PTHR42085:SF2">
    <property type="entry name" value="F-BOX DOMAIN-CONTAINING PROTEIN"/>
    <property type="match status" value="1"/>
</dbReference>
<dbReference type="STRING" id="1230097.A0A423WSM0"/>
<feature type="domain" description="DUF7730" evidence="2">
    <location>
        <begin position="66"/>
        <end position="184"/>
    </location>
</feature>
<feature type="compositionally biased region" description="Basic residues" evidence="1">
    <location>
        <begin position="41"/>
        <end position="57"/>
    </location>
</feature>
<reference evidence="3 4" key="1">
    <citation type="submission" date="2015-09" db="EMBL/GenBank/DDBJ databases">
        <title>Host preference determinants of Valsa canker pathogens revealed by comparative genomics.</title>
        <authorList>
            <person name="Yin Z."/>
            <person name="Huang L."/>
        </authorList>
    </citation>
    <scope>NUCLEOTIDE SEQUENCE [LARGE SCALE GENOMIC DNA]</scope>
    <source>
        <strain evidence="3 4">SXYLt</strain>
    </source>
</reference>
<dbReference type="PANTHER" id="PTHR42085">
    <property type="entry name" value="F-BOX DOMAIN-CONTAINING PROTEIN"/>
    <property type="match status" value="1"/>
</dbReference>
<organism evidence="3 4">
    <name type="scientific">Cytospora leucostoma</name>
    <dbReference type="NCBI Taxonomy" id="1230097"/>
    <lineage>
        <taxon>Eukaryota</taxon>
        <taxon>Fungi</taxon>
        <taxon>Dikarya</taxon>
        <taxon>Ascomycota</taxon>
        <taxon>Pezizomycotina</taxon>
        <taxon>Sordariomycetes</taxon>
        <taxon>Sordariomycetidae</taxon>
        <taxon>Diaporthales</taxon>
        <taxon>Cytosporaceae</taxon>
        <taxon>Cytospora</taxon>
    </lineage>
</organism>
<dbReference type="InParanoid" id="A0A423WSM0"/>
<protein>
    <recommendedName>
        <fullName evidence="2">DUF7730 domain-containing protein</fullName>
    </recommendedName>
</protein>
<dbReference type="EMBL" id="LKEB01000042">
    <property type="protein sequence ID" value="ROW06350.1"/>
    <property type="molecule type" value="Genomic_DNA"/>
</dbReference>
<accession>A0A423WSM0</accession>
<dbReference type="Pfam" id="PF24864">
    <property type="entry name" value="DUF7730"/>
    <property type="match status" value="1"/>
</dbReference>
<evidence type="ECO:0000259" key="2">
    <source>
        <dbReference type="Pfam" id="PF24864"/>
    </source>
</evidence>
<evidence type="ECO:0000313" key="3">
    <source>
        <dbReference type="EMBL" id="ROW06350.1"/>
    </source>
</evidence>
<gene>
    <name evidence="3" type="ORF">VPNG_07488</name>
</gene>
<dbReference type="InterPro" id="IPR038883">
    <property type="entry name" value="AN11006-like"/>
</dbReference>
<proteinExistence type="predicted"/>
<feature type="region of interest" description="Disordered" evidence="1">
    <location>
        <begin position="1"/>
        <end position="57"/>
    </location>
</feature>
<sequence length="344" mass="39265">MPRYPRRKRSNISYAVDDAVDNSDEGASTVYEGEVDENWRPRKKKARKSSTAKMRRSRPKKNYFPFMELPGELRNKVYEHLLCLPDNQVYIGDQWSKEASRKQAIYGCKKHAWYTSGDFSLTTYRQHLRTTVTNFGVLRTCKTVHAEAVGILYGQKFRFGDIDAMQTFLLRLSPSTIARLRHVDCFRFIVQTAWKYAPAIFSLLRPATGLEYLRVEGISKFRGHFDEKVGTEPHGHNMSVQGWDILVARNMAREVYTHMYPYMQVAVKEKGAAGIMKILHVFGKSLDEGPTRGNYGTDSLGYSEAQLHAPSNRIYTASWTPARASAMRAAMGEELARLATRDAI</sequence>
<feature type="compositionally biased region" description="Basic residues" evidence="1">
    <location>
        <begin position="1"/>
        <end position="10"/>
    </location>
</feature>
<dbReference type="Proteomes" id="UP000285146">
    <property type="component" value="Unassembled WGS sequence"/>
</dbReference>
<evidence type="ECO:0000256" key="1">
    <source>
        <dbReference type="SAM" id="MobiDB-lite"/>
    </source>
</evidence>
<dbReference type="AlphaFoldDB" id="A0A423WSM0"/>